<dbReference type="Proteomes" id="UP000326565">
    <property type="component" value="Unassembled WGS sequence"/>
</dbReference>
<gene>
    <name evidence="1" type="ORF">BDV29DRAFT_25</name>
</gene>
<dbReference type="AlphaFoldDB" id="A0A5N5XFQ9"/>
<protein>
    <submittedName>
        <fullName evidence="1">Uncharacterized protein</fullName>
    </submittedName>
</protein>
<keyword evidence="2" id="KW-1185">Reference proteome</keyword>
<proteinExistence type="predicted"/>
<evidence type="ECO:0000313" key="1">
    <source>
        <dbReference type="EMBL" id="KAB8079578.1"/>
    </source>
</evidence>
<evidence type="ECO:0000313" key="2">
    <source>
        <dbReference type="Proteomes" id="UP000326565"/>
    </source>
</evidence>
<reference evidence="1 2" key="1">
    <citation type="submission" date="2019-04" db="EMBL/GenBank/DDBJ databases">
        <title>Friends and foes A comparative genomics study of 23 Aspergillus species from section Flavi.</title>
        <authorList>
            <consortium name="DOE Joint Genome Institute"/>
            <person name="Kjaerbolling I."/>
            <person name="Vesth T."/>
            <person name="Frisvad J.C."/>
            <person name="Nybo J.L."/>
            <person name="Theobald S."/>
            <person name="Kildgaard S."/>
            <person name="Isbrandt T."/>
            <person name="Kuo A."/>
            <person name="Sato A."/>
            <person name="Lyhne E.K."/>
            <person name="Kogle M.E."/>
            <person name="Wiebenga A."/>
            <person name="Kun R.S."/>
            <person name="Lubbers R.J."/>
            <person name="Makela M.R."/>
            <person name="Barry K."/>
            <person name="Chovatia M."/>
            <person name="Clum A."/>
            <person name="Daum C."/>
            <person name="Haridas S."/>
            <person name="He G."/>
            <person name="LaButti K."/>
            <person name="Lipzen A."/>
            <person name="Mondo S."/>
            <person name="Riley R."/>
            <person name="Salamov A."/>
            <person name="Simmons B.A."/>
            <person name="Magnuson J.K."/>
            <person name="Henrissat B."/>
            <person name="Mortensen U.H."/>
            <person name="Larsen T.O."/>
            <person name="Devries R.P."/>
            <person name="Grigoriev I.V."/>
            <person name="Machida M."/>
            <person name="Baker S.E."/>
            <person name="Andersen M.R."/>
        </authorList>
    </citation>
    <scope>NUCLEOTIDE SEQUENCE [LARGE SCALE GENOMIC DNA]</scope>
    <source>
        <strain evidence="1 2">CBS 151.66</strain>
    </source>
</reference>
<dbReference type="EMBL" id="ML732149">
    <property type="protein sequence ID" value="KAB8079578.1"/>
    <property type="molecule type" value="Genomic_DNA"/>
</dbReference>
<accession>A0A5N5XFQ9</accession>
<sequence length="152" mass="17334">MWIGIIYASTGREWYGHCRRCDAQYLVFNCYQTFFPFWLCSRDLPKNLSLLPCYLPTTWTERTAAAIIIDQQRTQQICPVATGLLIRPLVENPSYTRPLSFHPILSCNLADQPVQSGIWFSLTHPPVQFIVNSPHLSSPLSCLTTSFPLSII</sequence>
<organism evidence="1 2">
    <name type="scientific">Aspergillus leporis</name>
    <dbReference type="NCBI Taxonomy" id="41062"/>
    <lineage>
        <taxon>Eukaryota</taxon>
        <taxon>Fungi</taxon>
        <taxon>Dikarya</taxon>
        <taxon>Ascomycota</taxon>
        <taxon>Pezizomycotina</taxon>
        <taxon>Eurotiomycetes</taxon>
        <taxon>Eurotiomycetidae</taxon>
        <taxon>Eurotiales</taxon>
        <taxon>Aspergillaceae</taxon>
        <taxon>Aspergillus</taxon>
        <taxon>Aspergillus subgen. Circumdati</taxon>
    </lineage>
</organism>
<name>A0A5N5XFQ9_9EURO</name>